<evidence type="ECO:0000256" key="3">
    <source>
        <dbReference type="ARBA" id="ARBA00023125"/>
    </source>
</evidence>
<dbReference type="SUPFAM" id="SSF116734">
    <property type="entry name" value="DNA methylase specificity domain"/>
    <property type="match status" value="1"/>
</dbReference>
<evidence type="ECO:0000256" key="1">
    <source>
        <dbReference type="ARBA" id="ARBA00010923"/>
    </source>
</evidence>
<dbReference type="InterPro" id="IPR052021">
    <property type="entry name" value="Type-I_RS_S_subunit"/>
</dbReference>
<dbReference type="PANTHER" id="PTHR30408:SF13">
    <property type="entry name" value="TYPE I RESTRICTION ENZYME HINDI SPECIFICITY SUBUNIT"/>
    <property type="match status" value="1"/>
</dbReference>
<dbReference type="RefSeq" id="WP_060661655.1">
    <property type="nucleotide sequence ID" value="NZ_JNOA01000048.1"/>
</dbReference>
<proteinExistence type="inferred from homology"/>
<comment type="similarity">
    <text evidence="1">Belongs to the type-I restriction system S methylase family.</text>
</comment>
<dbReference type="Proteomes" id="UP000255269">
    <property type="component" value="Unassembled WGS sequence"/>
</dbReference>
<gene>
    <name evidence="5" type="ORF">NCTC13156_01111</name>
</gene>
<sequence length="199" mass="23065">MIHLSNIAHIIVGPILARYKMVPSSKQTYTYKTLSLKAFGESTLYDDSYNEIFLSKQKVKDDFILQKNDVLMRLRSPNFAIFIDRDYKDTLYPSFVTSIRIKDANFYPKFIAYFLNSSKVQKSLIKETSGTRIEMIKASDVGKISIPKIPLQKQKQIIDFMDMANKEVMFLKTLIDAKSKYKKSIFDVFLQKLNKGESL</sequence>
<dbReference type="AlphaFoldDB" id="A0A377Q0L0"/>
<evidence type="ECO:0000259" key="4">
    <source>
        <dbReference type="Pfam" id="PF01420"/>
    </source>
</evidence>
<feature type="domain" description="Type I restriction modification DNA specificity" evidence="4">
    <location>
        <begin position="49"/>
        <end position="166"/>
    </location>
</feature>
<dbReference type="Gene3D" id="3.90.220.20">
    <property type="entry name" value="DNA methylase specificity domains"/>
    <property type="match status" value="1"/>
</dbReference>
<evidence type="ECO:0000256" key="2">
    <source>
        <dbReference type="ARBA" id="ARBA00022747"/>
    </source>
</evidence>
<dbReference type="Pfam" id="PF01420">
    <property type="entry name" value="Methylase_S"/>
    <property type="match status" value="1"/>
</dbReference>
<accession>A0A377Q0L0</accession>
<evidence type="ECO:0000313" key="6">
    <source>
        <dbReference type="Proteomes" id="UP000255269"/>
    </source>
</evidence>
<name>A0A377Q0L0_9HELI</name>
<evidence type="ECO:0000313" key="5">
    <source>
        <dbReference type="EMBL" id="STQ88274.1"/>
    </source>
</evidence>
<keyword evidence="2" id="KW-0680">Restriction system</keyword>
<dbReference type="GO" id="GO:0003677">
    <property type="term" value="F:DNA binding"/>
    <property type="evidence" value="ECO:0007669"/>
    <property type="project" value="UniProtKB-KW"/>
</dbReference>
<reference evidence="5 6" key="1">
    <citation type="submission" date="2018-06" db="EMBL/GenBank/DDBJ databases">
        <authorList>
            <consortium name="Pathogen Informatics"/>
            <person name="Doyle S."/>
        </authorList>
    </citation>
    <scope>NUCLEOTIDE SEQUENCE [LARGE SCALE GENOMIC DNA]</scope>
    <source>
        <strain evidence="5 6">NCTC13156</strain>
    </source>
</reference>
<keyword evidence="3" id="KW-0238">DNA-binding</keyword>
<dbReference type="InterPro" id="IPR000055">
    <property type="entry name" value="Restrct_endonuc_typeI_TRD"/>
</dbReference>
<dbReference type="PANTHER" id="PTHR30408">
    <property type="entry name" value="TYPE-1 RESTRICTION ENZYME ECOKI SPECIFICITY PROTEIN"/>
    <property type="match status" value="1"/>
</dbReference>
<protein>
    <submittedName>
        <fullName evidence="5">Restriction modification system DNA specificity subunit</fullName>
    </submittedName>
</protein>
<dbReference type="InterPro" id="IPR044946">
    <property type="entry name" value="Restrct_endonuc_typeI_TRD_sf"/>
</dbReference>
<dbReference type="GO" id="GO:0009307">
    <property type="term" value="P:DNA restriction-modification system"/>
    <property type="evidence" value="ECO:0007669"/>
    <property type="project" value="UniProtKB-KW"/>
</dbReference>
<dbReference type="EMBL" id="UGJF01000001">
    <property type="protein sequence ID" value="STQ88274.1"/>
    <property type="molecule type" value="Genomic_DNA"/>
</dbReference>
<organism evidence="5 6">
    <name type="scientific">Helicobacter pullorum</name>
    <dbReference type="NCBI Taxonomy" id="35818"/>
    <lineage>
        <taxon>Bacteria</taxon>
        <taxon>Pseudomonadati</taxon>
        <taxon>Campylobacterota</taxon>
        <taxon>Epsilonproteobacteria</taxon>
        <taxon>Campylobacterales</taxon>
        <taxon>Helicobacteraceae</taxon>
        <taxon>Helicobacter</taxon>
    </lineage>
</organism>